<dbReference type="PRINTS" id="PR00111">
    <property type="entry name" value="ABHYDROLASE"/>
</dbReference>
<accession>A0A261R1Y8</accession>
<dbReference type="Gene3D" id="3.40.50.1820">
    <property type="entry name" value="alpha/beta hydrolase"/>
    <property type="match status" value="1"/>
</dbReference>
<dbReference type="PANTHER" id="PTHR43798:SF33">
    <property type="entry name" value="HYDROLASE, PUTATIVE (AFU_ORTHOLOGUE AFUA_2G14860)-RELATED"/>
    <property type="match status" value="1"/>
</dbReference>
<keyword evidence="3" id="KW-1185">Reference proteome</keyword>
<dbReference type="InterPro" id="IPR029058">
    <property type="entry name" value="AB_hydrolase_fold"/>
</dbReference>
<feature type="domain" description="AB hydrolase-1" evidence="1">
    <location>
        <begin position="28"/>
        <end position="162"/>
    </location>
</feature>
<dbReference type="SUPFAM" id="SSF53474">
    <property type="entry name" value="alpha/beta-Hydrolases"/>
    <property type="match status" value="1"/>
</dbReference>
<proteinExistence type="predicted"/>
<dbReference type="AlphaFoldDB" id="A0A261R1Y8"/>
<reference evidence="2" key="1">
    <citation type="submission" date="2017-05" db="EMBL/GenBank/DDBJ databases">
        <title>Complete and WGS of Bordetella genogroups.</title>
        <authorList>
            <person name="Spilker T."/>
            <person name="Lipuma J."/>
        </authorList>
    </citation>
    <scope>NUCLEOTIDE SEQUENCE</scope>
    <source>
        <strain evidence="2">AU21707</strain>
    </source>
</reference>
<protein>
    <recommendedName>
        <fullName evidence="1">AB hydrolase-1 domain-containing protein</fullName>
    </recommendedName>
</protein>
<dbReference type="Proteomes" id="UP000216857">
    <property type="component" value="Unassembled WGS sequence"/>
</dbReference>
<dbReference type="InterPro" id="IPR000073">
    <property type="entry name" value="AB_hydrolase_1"/>
</dbReference>
<name>A0A261R1Y8_9BORD</name>
<dbReference type="InterPro" id="IPR050266">
    <property type="entry name" value="AB_hydrolase_sf"/>
</dbReference>
<gene>
    <name evidence="2" type="ORF">CAL26_13260</name>
</gene>
<dbReference type="GO" id="GO:0016020">
    <property type="term" value="C:membrane"/>
    <property type="evidence" value="ECO:0007669"/>
    <property type="project" value="TreeGrafter"/>
</dbReference>
<sequence>MTTPDTHFIQAGGAGFAIVEDGPPDAPCVLFSHSVMTSHAMWQGQFELLRQAGYRVIAYDARGHGASTVTPAPYSMRQLGDDVIALMDAMRIDMVHLVGLSLGGMIGFDLAGRHPRRLASAVICDARADSPASFAAPWDERIALARAQGMQSLAAPTIARWFGAAGRETDAARAVYRLICETPVEGFAGTAAALKDFDFRDGLDGVDLPVTLICGEDDGVLPAEMASLAQRIPGAVLEMIPAAGHLPNIENRAAFDAALMRHFARVAGR</sequence>
<evidence type="ECO:0000259" key="1">
    <source>
        <dbReference type="Pfam" id="PF00561"/>
    </source>
</evidence>
<evidence type="ECO:0000313" key="3">
    <source>
        <dbReference type="Proteomes" id="UP000216857"/>
    </source>
</evidence>
<dbReference type="RefSeq" id="WP_094847356.1">
    <property type="nucleotide sequence ID" value="NZ_NEVJ01000003.1"/>
</dbReference>
<dbReference type="PANTHER" id="PTHR43798">
    <property type="entry name" value="MONOACYLGLYCEROL LIPASE"/>
    <property type="match status" value="1"/>
</dbReference>
<dbReference type="OrthoDB" id="9793083at2"/>
<dbReference type="Pfam" id="PF00561">
    <property type="entry name" value="Abhydrolase_1"/>
    <property type="match status" value="1"/>
</dbReference>
<evidence type="ECO:0000313" key="2">
    <source>
        <dbReference type="EMBL" id="OZI18672.1"/>
    </source>
</evidence>
<organism evidence="2 3">
    <name type="scientific">Bordetella genomosp. 9</name>
    <dbReference type="NCBI Taxonomy" id="1416803"/>
    <lineage>
        <taxon>Bacteria</taxon>
        <taxon>Pseudomonadati</taxon>
        <taxon>Pseudomonadota</taxon>
        <taxon>Betaproteobacteria</taxon>
        <taxon>Burkholderiales</taxon>
        <taxon>Alcaligenaceae</taxon>
        <taxon>Bordetella</taxon>
    </lineage>
</organism>
<dbReference type="EMBL" id="NEVJ01000003">
    <property type="protein sequence ID" value="OZI18672.1"/>
    <property type="molecule type" value="Genomic_DNA"/>
</dbReference>
<comment type="caution">
    <text evidence="2">The sequence shown here is derived from an EMBL/GenBank/DDBJ whole genome shotgun (WGS) entry which is preliminary data.</text>
</comment>